<protein>
    <submittedName>
        <fullName evidence="2">Uncharacterized protein</fullName>
    </submittedName>
</protein>
<keyword evidence="3" id="KW-1185">Reference proteome</keyword>
<reference evidence="2 3" key="1">
    <citation type="submission" date="2015-01" db="EMBL/GenBank/DDBJ databases">
        <title>Evolution of Trichinella species and genotypes.</title>
        <authorList>
            <person name="Korhonen P.K."/>
            <person name="Edoardo P."/>
            <person name="Giuseppe L.R."/>
            <person name="Gasser R.B."/>
        </authorList>
    </citation>
    <scope>NUCLEOTIDE SEQUENCE [LARGE SCALE GENOMIC DNA]</scope>
    <source>
        <strain evidence="2">ISS37</strain>
    </source>
</reference>
<evidence type="ECO:0000313" key="2">
    <source>
        <dbReference type="EMBL" id="KRX16636.1"/>
    </source>
</evidence>
<feature type="region of interest" description="Disordered" evidence="1">
    <location>
        <begin position="49"/>
        <end position="70"/>
    </location>
</feature>
<evidence type="ECO:0000256" key="1">
    <source>
        <dbReference type="SAM" id="MobiDB-lite"/>
    </source>
</evidence>
<evidence type="ECO:0000313" key="3">
    <source>
        <dbReference type="Proteomes" id="UP000054630"/>
    </source>
</evidence>
<accession>A0A0V0RQC5</accession>
<name>A0A0V0RQC5_9BILA</name>
<organism evidence="2 3">
    <name type="scientific">Trichinella nelsoni</name>
    <dbReference type="NCBI Taxonomy" id="6336"/>
    <lineage>
        <taxon>Eukaryota</taxon>
        <taxon>Metazoa</taxon>
        <taxon>Ecdysozoa</taxon>
        <taxon>Nematoda</taxon>
        <taxon>Enoplea</taxon>
        <taxon>Dorylaimia</taxon>
        <taxon>Trichinellida</taxon>
        <taxon>Trichinellidae</taxon>
        <taxon>Trichinella</taxon>
    </lineage>
</organism>
<sequence length="70" mass="8237">MRSLFKFYTELNCVTLGILCIFYSPNLNTNSYKQIQCTRLPQITKKALQKKANNRQDDNKQETLFRGFAK</sequence>
<feature type="compositionally biased region" description="Basic and acidic residues" evidence="1">
    <location>
        <begin position="54"/>
        <end position="63"/>
    </location>
</feature>
<dbReference type="EMBL" id="JYDL01000103">
    <property type="protein sequence ID" value="KRX16636.1"/>
    <property type="molecule type" value="Genomic_DNA"/>
</dbReference>
<dbReference type="Proteomes" id="UP000054630">
    <property type="component" value="Unassembled WGS sequence"/>
</dbReference>
<gene>
    <name evidence="2" type="ORF">T07_1636</name>
</gene>
<dbReference type="AlphaFoldDB" id="A0A0V0RQC5"/>
<comment type="caution">
    <text evidence="2">The sequence shown here is derived from an EMBL/GenBank/DDBJ whole genome shotgun (WGS) entry which is preliminary data.</text>
</comment>
<proteinExistence type="predicted"/>